<dbReference type="EMBL" id="JADOET010000003">
    <property type="protein sequence ID" value="MBF8149258.1"/>
    <property type="molecule type" value="Genomic_DNA"/>
</dbReference>
<keyword evidence="2" id="KW-1185">Reference proteome</keyword>
<dbReference type="RefSeq" id="WP_195870541.1">
    <property type="nucleotide sequence ID" value="NZ_JADOET010000003.1"/>
</dbReference>
<reference evidence="1 2" key="1">
    <citation type="submission" date="2020-11" db="EMBL/GenBank/DDBJ databases">
        <title>Winogradskyella marina sp. nov., isolated from marine sediment.</title>
        <authorList>
            <person name="Bo J."/>
            <person name="Wang S."/>
            <person name="Song X."/>
            <person name="Du Z."/>
        </authorList>
    </citation>
    <scope>NUCLEOTIDE SEQUENCE [LARGE SCALE GENOMIC DNA]</scope>
    <source>
        <strain evidence="1 2">F6397</strain>
    </source>
</reference>
<evidence type="ECO:0008006" key="3">
    <source>
        <dbReference type="Google" id="ProtNLM"/>
    </source>
</evidence>
<comment type="caution">
    <text evidence="1">The sequence shown here is derived from an EMBL/GenBank/DDBJ whole genome shotgun (WGS) entry which is preliminary data.</text>
</comment>
<evidence type="ECO:0000313" key="2">
    <source>
        <dbReference type="Proteomes" id="UP000611215"/>
    </source>
</evidence>
<proteinExistence type="predicted"/>
<accession>A0ABS0EFM6</accession>
<organism evidence="1 2">
    <name type="scientific">Winogradskyella marina</name>
    <dbReference type="NCBI Taxonomy" id="2785530"/>
    <lineage>
        <taxon>Bacteria</taxon>
        <taxon>Pseudomonadati</taxon>
        <taxon>Bacteroidota</taxon>
        <taxon>Flavobacteriia</taxon>
        <taxon>Flavobacteriales</taxon>
        <taxon>Flavobacteriaceae</taxon>
        <taxon>Winogradskyella</taxon>
    </lineage>
</organism>
<evidence type="ECO:0000313" key="1">
    <source>
        <dbReference type="EMBL" id="MBF8149258.1"/>
    </source>
</evidence>
<dbReference type="Proteomes" id="UP000611215">
    <property type="component" value="Unassembled WGS sequence"/>
</dbReference>
<name>A0ABS0EFM6_9FLAO</name>
<sequence>MTKKDWLLEQLKISYPKSKTTEKGTFIYLLDTPYKGISISINDGLYVDLKHFDLVEFSSLAIYLESRIKTEDIRLYHKTSNKSISFYFYKKFSEGSKGEFEKAMWTFKVIEKLVDNIKHVVDRIVMQ</sequence>
<protein>
    <recommendedName>
        <fullName evidence="3">DUF4268 domain-containing protein</fullName>
    </recommendedName>
</protein>
<gene>
    <name evidence="1" type="ORF">ITJ86_05085</name>
</gene>